<feature type="transmembrane region" description="Helical" evidence="6">
    <location>
        <begin position="246"/>
        <end position="262"/>
    </location>
</feature>
<dbReference type="OrthoDB" id="138827at2"/>
<evidence type="ECO:0000256" key="3">
    <source>
        <dbReference type="ARBA" id="ARBA00022692"/>
    </source>
</evidence>
<dbReference type="Proteomes" id="UP000460272">
    <property type="component" value="Unassembled WGS sequence"/>
</dbReference>
<dbReference type="GO" id="GO:0005886">
    <property type="term" value="C:plasma membrane"/>
    <property type="evidence" value="ECO:0007669"/>
    <property type="project" value="UniProtKB-SubCell"/>
</dbReference>
<feature type="transmembrane region" description="Helical" evidence="6">
    <location>
        <begin position="431"/>
        <end position="450"/>
    </location>
</feature>
<name>A0A6P2C4E4_9ACTN</name>
<organism evidence="7 8">
    <name type="scientific">Trebonia kvetii</name>
    <dbReference type="NCBI Taxonomy" id="2480626"/>
    <lineage>
        <taxon>Bacteria</taxon>
        <taxon>Bacillati</taxon>
        <taxon>Actinomycetota</taxon>
        <taxon>Actinomycetes</taxon>
        <taxon>Streptosporangiales</taxon>
        <taxon>Treboniaceae</taxon>
        <taxon>Trebonia</taxon>
    </lineage>
</organism>
<keyword evidence="5 6" id="KW-0472">Membrane</keyword>
<comment type="caution">
    <text evidence="7">The sequence shown here is derived from an EMBL/GenBank/DDBJ whole genome shotgun (WGS) entry which is preliminary data.</text>
</comment>
<dbReference type="PANTHER" id="PTHR42770:SF7">
    <property type="entry name" value="MEMBRANE PROTEIN"/>
    <property type="match status" value="1"/>
</dbReference>
<accession>A0A6P2C4E4</accession>
<feature type="transmembrane region" description="Helical" evidence="6">
    <location>
        <begin position="398"/>
        <end position="419"/>
    </location>
</feature>
<feature type="transmembrane region" description="Helical" evidence="6">
    <location>
        <begin position="471"/>
        <end position="491"/>
    </location>
</feature>
<feature type="transmembrane region" description="Helical" evidence="6">
    <location>
        <begin position="31"/>
        <end position="50"/>
    </location>
</feature>
<evidence type="ECO:0000256" key="6">
    <source>
        <dbReference type="SAM" id="Phobius"/>
    </source>
</evidence>
<dbReference type="PANTHER" id="PTHR42770">
    <property type="entry name" value="AMINO ACID TRANSPORTER-RELATED"/>
    <property type="match status" value="1"/>
</dbReference>
<dbReference type="InterPro" id="IPR002293">
    <property type="entry name" value="AA/rel_permease1"/>
</dbReference>
<feature type="transmembrane region" description="Helical" evidence="6">
    <location>
        <begin position="181"/>
        <end position="199"/>
    </location>
</feature>
<feature type="transmembrane region" description="Helical" evidence="6">
    <location>
        <begin position="503"/>
        <end position="521"/>
    </location>
</feature>
<gene>
    <name evidence="7" type="ORF">EAS64_00810</name>
</gene>
<reference evidence="7 8" key="1">
    <citation type="submission" date="2018-11" db="EMBL/GenBank/DDBJ databases">
        <title>Trebonia kvetii gen.nov., sp.nov., a novel acidophilic actinobacterium, and proposal of the new actinobacterial family Treboniaceae fam. nov.</title>
        <authorList>
            <person name="Rapoport D."/>
            <person name="Sagova-Mareckova M."/>
            <person name="Sedlacek I."/>
            <person name="Provaznik J."/>
            <person name="Kralova S."/>
            <person name="Pavlinic D."/>
            <person name="Benes V."/>
            <person name="Kopecky J."/>
        </authorList>
    </citation>
    <scope>NUCLEOTIDE SEQUENCE [LARGE SCALE GENOMIC DNA]</scope>
    <source>
        <strain evidence="7 8">15Tr583</strain>
    </source>
</reference>
<dbReference type="PIRSF" id="PIRSF006060">
    <property type="entry name" value="AA_transporter"/>
    <property type="match status" value="1"/>
</dbReference>
<feature type="transmembrane region" description="Helical" evidence="6">
    <location>
        <begin position="62"/>
        <end position="85"/>
    </location>
</feature>
<dbReference type="InterPro" id="IPR050367">
    <property type="entry name" value="APC_superfamily"/>
</dbReference>
<evidence type="ECO:0000256" key="5">
    <source>
        <dbReference type="ARBA" id="ARBA00023136"/>
    </source>
</evidence>
<keyword evidence="3 6" id="KW-0812">Transmembrane</keyword>
<evidence type="ECO:0000313" key="8">
    <source>
        <dbReference type="Proteomes" id="UP000460272"/>
    </source>
</evidence>
<keyword evidence="2" id="KW-1003">Cell membrane</keyword>
<dbReference type="GO" id="GO:0022857">
    <property type="term" value="F:transmembrane transporter activity"/>
    <property type="evidence" value="ECO:0007669"/>
    <property type="project" value="InterPro"/>
</dbReference>
<protein>
    <submittedName>
        <fullName evidence="7">APC family permease</fullName>
    </submittedName>
</protein>
<evidence type="ECO:0000256" key="1">
    <source>
        <dbReference type="ARBA" id="ARBA00004651"/>
    </source>
</evidence>
<dbReference type="AlphaFoldDB" id="A0A6P2C4E4"/>
<feature type="transmembrane region" description="Helical" evidence="6">
    <location>
        <begin position="144"/>
        <end position="169"/>
    </location>
</feature>
<keyword evidence="4 6" id="KW-1133">Transmembrane helix</keyword>
<evidence type="ECO:0000256" key="4">
    <source>
        <dbReference type="ARBA" id="ARBA00022989"/>
    </source>
</evidence>
<keyword evidence="8" id="KW-1185">Reference proteome</keyword>
<feature type="transmembrane region" description="Helical" evidence="6">
    <location>
        <begin position="97"/>
        <end position="119"/>
    </location>
</feature>
<dbReference type="Gene3D" id="1.20.1740.10">
    <property type="entry name" value="Amino acid/polyamine transporter I"/>
    <property type="match status" value="1"/>
</dbReference>
<sequence length="542" mass="59266">MASNAIGDERPTLFLRKATGLVRGWSVRDSMIYACLSTNVVTLGLVEFAYQGAFPTGQLLTAVLISGVWVSFLVIAYSGLVVTIPRAGGDYVWQSRILGSGLGFVMAATGWWFILWLWAPIYGSVLSEEFFQPLWVAFNDPSGAAWFTTHTGIFVVTLITIALAGILVSLGMAGYARVQKWCFYGGLLGFAIIVIILLVNNQSNFVSAFNNQTSKLFGMKNAYAATTAAAAKAGYTPPGFGFSGDLGQSMLLVPMLMFYLLWPNWGTTLYGEIRGASDFKRVFSGMFFGLWTTVLLSVAFLALFSKTFGFVFYQDVNANWAGYAGTSAALPVFPYPTLLVSWLVNNQAFQVILILLMSLWFFAWVGTLFLSSTRVIFAAAFDRILPDGAAQVSEKRRVPVWSLVLMLLPAVGLGALYAYNSTFHTYTLDATLVIAVTYLFSAIAVVILPFRKPDLWAASPASRIKLLGVPVVPAAGVVTIGLIGYCLYEWLSNDSYFVNNNDSLLYMGGMYVLALVIYLVARAIRSRQGIDLSLINKEIPVE</sequence>
<feature type="transmembrane region" description="Helical" evidence="6">
    <location>
        <begin position="348"/>
        <end position="377"/>
    </location>
</feature>
<evidence type="ECO:0000313" key="7">
    <source>
        <dbReference type="EMBL" id="TVZ06040.1"/>
    </source>
</evidence>
<dbReference type="EMBL" id="RPFW01000001">
    <property type="protein sequence ID" value="TVZ06040.1"/>
    <property type="molecule type" value="Genomic_DNA"/>
</dbReference>
<evidence type="ECO:0000256" key="2">
    <source>
        <dbReference type="ARBA" id="ARBA00022475"/>
    </source>
</evidence>
<comment type="subcellular location">
    <subcellularLocation>
        <location evidence="1">Cell membrane</location>
        <topology evidence="1">Multi-pass membrane protein</topology>
    </subcellularLocation>
</comment>
<dbReference type="Pfam" id="PF13520">
    <property type="entry name" value="AA_permease_2"/>
    <property type="match status" value="1"/>
</dbReference>
<proteinExistence type="predicted"/>
<feature type="transmembrane region" description="Helical" evidence="6">
    <location>
        <begin position="282"/>
        <end position="304"/>
    </location>
</feature>